<evidence type="ECO:0000256" key="1">
    <source>
        <dbReference type="SAM" id="Phobius"/>
    </source>
</evidence>
<keyword evidence="1" id="KW-0472">Membrane</keyword>
<keyword evidence="1" id="KW-0812">Transmembrane</keyword>
<sequence length="99" mass="11157">MKKIWDCNIELKLLNIEYFQHRERETELINRKPSGHLVRRSWVLNGPTAGFVAAAALVIVVVVNDLGSRFGILLRRFDICTAQEVVDAAPATAVTPQVW</sequence>
<evidence type="ECO:0000313" key="3">
    <source>
        <dbReference type="Proteomes" id="UP000191500"/>
    </source>
</evidence>
<reference evidence="3" key="1">
    <citation type="journal article" date="2017" name="Nat. Microbiol.">
        <title>Global analysis of biosynthetic gene clusters reveals vast potential of secondary metabolite production in Penicillium species.</title>
        <authorList>
            <person name="Nielsen J.C."/>
            <person name="Grijseels S."/>
            <person name="Prigent S."/>
            <person name="Ji B."/>
            <person name="Dainat J."/>
            <person name="Nielsen K.F."/>
            <person name="Frisvad J.C."/>
            <person name="Workman M."/>
            <person name="Nielsen J."/>
        </authorList>
    </citation>
    <scope>NUCLEOTIDE SEQUENCE [LARGE SCALE GENOMIC DNA]</scope>
    <source>
        <strain evidence="3">IBT 31321</strain>
    </source>
</reference>
<protein>
    <submittedName>
        <fullName evidence="2">Uncharacterized protein</fullName>
    </submittedName>
</protein>
<dbReference type="Proteomes" id="UP000191500">
    <property type="component" value="Unassembled WGS sequence"/>
</dbReference>
<feature type="transmembrane region" description="Helical" evidence="1">
    <location>
        <begin position="48"/>
        <end position="67"/>
    </location>
</feature>
<dbReference type="AlphaFoldDB" id="A0A1V6UAT4"/>
<name>A0A1V6UAT4_9EURO</name>
<keyword evidence="3" id="KW-1185">Reference proteome</keyword>
<gene>
    <name evidence="2" type="ORF">PENCOP_c014G08644</name>
</gene>
<accession>A0A1V6UAT4</accession>
<proteinExistence type="predicted"/>
<comment type="caution">
    <text evidence="2">The sequence shown here is derived from an EMBL/GenBank/DDBJ whole genome shotgun (WGS) entry which is preliminary data.</text>
</comment>
<organism evidence="2 3">
    <name type="scientific">Penicillium coprophilum</name>
    <dbReference type="NCBI Taxonomy" id="36646"/>
    <lineage>
        <taxon>Eukaryota</taxon>
        <taxon>Fungi</taxon>
        <taxon>Dikarya</taxon>
        <taxon>Ascomycota</taxon>
        <taxon>Pezizomycotina</taxon>
        <taxon>Eurotiomycetes</taxon>
        <taxon>Eurotiomycetidae</taxon>
        <taxon>Eurotiales</taxon>
        <taxon>Aspergillaceae</taxon>
        <taxon>Penicillium</taxon>
    </lineage>
</organism>
<keyword evidence="1" id="KW-1133">Transmembrane helix</keyword>
<dbReference type="EMBL" id="MDDG01000014">
    <property type="protein sequence ID" value="OQE35239.1"/>
    <property type="molecule type" value="Genomic_DNA"/>
</dbReference>
<evidence type="ECO:0000313" key="2">
    <source>
        <dbReference type="EMBL" id="OQE35239.1"/>
    </source>
</evidence>